<protein>
    <submittedName>
        <fullName evidence="1">Uncharacterized protein</fullName>
    </submittedName>
</protein>
<dbReference type="Proteomes" id="UP000590749">
    <property type="component" value="Unassembled WGS sequence"/>
</dbReference>
<sequence>MRDAAGGNQVWDQNGLTGVAEPYDNLGAVLAAG</sequence>
<proteinExistence type="predicted"/>
<keyword evidence="2" id="KW-1185">Reference proteome</keyword>
<comment type="caution">
    <text evidence="1">The sequence shown here is derived from an EMBL/GenBank/DDBJ whole genome shotgun (WGS) entry which is preliminary data.</text>
</comment>
<evidence type="ECO:0000313" key="1">
    <source>
        <dbReference type="EMBL" id="MBB3094330.1"/>
    </source>
</evidence>
<reference evidence="1 2" key="1">
    <citation type="submission" date="2020-08" db="EMBL/GenBank/DDBJ databases">
        <title>Genomic Encyclopedia of Type Strains, Phase III (KMG-III): the genomes of soil and plant-associated and newly described type strains.</title>
        <authorList>
            <person name="Whitman W."/>
        </authorList>
    </citation>
    <scope>NUCLEOTIDE SEQUENCE [LARGE SCALE GENOMIC DNA]</scope>
    <source>
        <strain evidence="1 2">CECT 3287</strain>
    </source>
</reference>
<evidence type="ECO:0000313" key="2">
    <source>
        <dbReference type="Proteomes" id="UP000590749"/>
    </source>
</evidence>
<name>A0A7W5FDH3_9ACTN</name>
<organism evidence="1 2">
    <name type="scientific">Actinoplanes campanulatus</name>
    <dbReference type="NCBI Taxonomy" id="113559"/>
    <lineage>
        <taxon>Bacteria</taxon>
        <taxon>Bacillati</taxon>
        <taxon>Actinomycetota</taxon>
        <taxon>Actinomycetes</taxon>
        <taxon>Micromonosporales</taxon>
        <taxon>Micromonosporaceae</taxon>
        <taxon>Actinoplanes</taxon>
    </lineage>
</organism>
<dbReference type="EMBL" id="JACHXF010000003">
    <property type="protein sequence ID" value="MBB3094330.1"/>
    <property type="molecule type" value="Genomic_DNA"/>
</dbReference>
<gene>
    <name evidence="1" type="ORF">FHR83_001982</name>
</gene>
<dbReference type="AlphaFoldDB" id="A0A7W5FDH3"/>
<accession>A0A7W5FDH3</accession>